<dbReference type="InterPro" id="IPR029063">
    <property type="entry name" value="SAM-dependent_MTases_sf"/>
</dbReference>
<dbReference type="Pfam" id="PF13489">
    <property type="entry name" value="Methyltransf_23"/>
    <property type="match status" value="1"/>
</dbReference>
<name>A0A1M7JTM0_9PSED</name>
<keyword evidence="1" id="KW-0808">Transferase</keyword>
<organism evidence="1 2">
    <name type="scientific">Pseudomonas asturiensis</name>
    <dbReference type="NCBI Taxonomy" id="1190415"/>
    <lineage>
        <taxon>Bacteria</taxon>
        <taxon>Pseudomonadati</taxon>
        <taxon>Pseudomonadota</taxon>
        <taxon>Gammaproteobacteria</taxon>
        <taxon>Pseudomonadales</taxon>
        <taxon>Pseudomonadaceae</taxon>
        <taxon>Pseudomonas</taxon>
    </lineage>
</organism>
<dbReference type="RefSeq" id="WP_073162159.1">
    <property type="nucleotide sequence ID" value="NZ_FRDA01000001.1"/>
</dbReference>
<accession>A0A1M7JTM0</accession>
<evidence type="ECO:0000313" key="1">
    <source>
        <dbReference type="EMBL" id="SHM56450.1"/>
    </source>
</evidence>
<dbReference type="SUPFAM" id="SSF53335">
    <property type="entry name" value="S-adenosyl-L-methionine-dependent methyltransferases"/>
    <property type="match status" value="1"/>
</dbReference>
<dbReference type="OrthoDB" id="9815644at2"/>
<dbReference type="EMBL" id="FRDA01000001">
    <property type="protein sequence ID" value="SHM56450.1"/>
    <property type="molecule type" value="Genomic_DNA"/>
</dbReference>
<dbReference type="Proteomes" id="UP000183983">
    <property type="component" value="Unassembled WGS sequence"/>
</dbReference>
<gene>
    <name evidence="1" type="ORF">SAMN05216593_101548</name>
</gene>
<proteinExistence type="predicted"/>
<sequence length="335" mass="37395">MPDSRDQWGLAADSGQCRLCASSESQRHFWQEVYADSGQQLRRCGYCAGVYLAPGFTEAGLSRFYEERYRQLFPAEVPWLSRDRFFAWRGDRAVARDRLSLIVPTLPPGAHLFEMGSGFGAFLGEAQVLRPDLQLTASEPDQVNREALLGKASVQFSDSLASLEAGSLDAVVAFHVLEHLIDPRGFMEQAARALRADGQLWIEVPDLMADWRTRLFIHPAHLSYFCADTLSRLAQAAGLQVVSCGRHPLESLADNVWLVARRASQRGLSPVAPAEPATVAAVDQWIERVGWDGKDRLKTLLKRMVTRLLGLGLIGELQRWRQHRARTRSDQGTGQ</sequence>
<dbReference type="STRING" id="1190415.SAMN05216593_101548"/>
<protein>
    <submittedName>
        <fullName evidence="1">N-acetylglucosaminyldiphosphoundecaprenol N-acetyl-beta-D-mannosaminyltransferase</fullName>
    </submittedName>
</protein>
<evidence type="ECO:0000313" key="2">
    <source>
        <dbReference type="Proteomes" id="UP000183983"/>
    </source>
</evidence>
<dbReference type="GO" id="GO:0016740">
    <property type="term" value="F:transferase activity"/>
    <property type="evidence" value="ECO:0007669"/>
    <property type="project" value="UniProtKB-KW"/>
</dbReference>
<dbReference type="Gene3D" id="3.40.50.150">
    <property type="entry name" value="Vaccinia Virus protein VP39"/>
    <property type="match status" value="1"/>
</dbReference>
<reference evidence="1 2" key="1">
    <citation type="submission" date="2016-11" db="EMBL/GenBank/DDBJ databases">
        <authorList>
            <person name="Jaros S."/>
            <person name="Januszkiewicz K."/>
            <person name="Wedrychowicz H."/>
        </authorList>
    </citation>
    <scope>NUCLEOTIDE SEQUENCE [LARGE SCALE GENOMIC DNA]</scope>
    <source>
        <strain evidence="1 2">LMG 26898</strain>
    </source>
</reference>
<dbReference type="AlphaFoldDB" id="A0A1M7JTM0"/>